<accession>A0AAW2JWM0</accession>
<dbReference type="PANTHER" id="PTHR48475:SF2">
    <property type="entry name" value="RIBONUCLEASE H"/>
    <property type="match status" value="1"/>
</dbReference>
<sequence>MEAARLKTRAARFTLLEGILYKHSFAQPYLQSLSTEEGWEIQDWCGKRSIQQRFTSVTHLQANGKVEVTNCILVQGIKIKPEEASGQWVDTLLNGHIEFLPTPPQEKLLSI</sequence>
<name>A0AAW2JWM0_SESRA</name>
<dbReference type="GO" id="GO:0003676">
    <property type="term" value="F:nucleic acid binding"/>
    <property type="evidence" value="ECO:0007669"/>
    <property type="project" value="InterPro"/>
</dbReference>
<reference evidence="1" key="1">
    <citation type="submission" date="2020-06" db="EMBL/GenBank/DDBJ databases">
        <authorList>
            <person name="Li T."/>
            <person name="Hu X."/>
            <person name="Zhang T."/>
            <person name="Song X."/>
            <person name="Zhang H."/>
            <person name="Dai N."/>
            <person name="Sheng W."/>
            <person name="Hou X."/>
            <person name="Wei L."/>
        </authorList>
    </citation>
    <scope>NUCLEOTIDE SEQUENCE</scope>
    <source>
        <strain evidence="1">G02</strain>
        <tissue evidence="1">Leaf</tissue>
    </source>
</reference>
<dbReference type="Gene3D" id="3.30.420.10">
    <property type="entry name" value="Ribonuclease H-like superfamily/Ribonuclease H"/>
    <property type="match status" value="1"/>
</dbReference>
<protein>
    <submittedName>
        <fullName evidence="1">Uncharacterized protein</fullName>
    </submittedName>
</protein>
<dbReference type="AlphaFoldDB" id="A0AAW2JWM0"/>
<gene>
    <name evidence="1" type="ORF">Sradi_6538000</name>
</gene>
<evidence type="ECO:0000313" key="1">
    <source>
        <dbReference type="EMBL" id="KAL0298782.1"/>
    </source>
</evidence>
<comment type="caution">
    <text evidence="1">The sequence shown here is derived from an EMBL/GenBank/DDBJ whole genome shotgun (WGS) entry which is preliminary data.</text>
</comment>
<dbReference type="InterPro" id="IPR012337">
    <property type="entry name" value="RNaseH-like_sf"/>
</dbReference>
<organism evidence="1">
    <name type="scientific">Sesamum radiatum</name>
    <name type="common">Black benniseed</name>
    <dbReference type="NCBI Taxonomy" id="300843"/>
    <lineage>
        <taxon>Eukaryota</taxon>
        <taxon>Viridiplantae</taxon>
        <taxon>Streptophyta</taxon>
        <taxon>Embryophyta</taxon>
        <taxon>Tracheophyta</taxon>
        <taxon>Spermatophyta</taxon>
        <taxon>Magnoliopsida</taxon>
        <taxon>eudicotyledons</taxon>
        <taxon>Gunneridae</taxon>
        <taxon>Pentapetalae</taxon>
        <taxon>asterids</taxon>
        <taxon>lamiids</taxon>
        <taxon>Lamiales</taxon>
        <taxon>Pedaliaceae</taxon>
        <taxon>Sesamum</taxon>
    </lineage>
</organism>
<dbReference type="SUPFAM" id="SSF53098">
    <property type="entry name" value="Ribonuclease H-like"/>
    <property type="match status" value="1"/>
</dbReference>
<reference evidence="1" key="2">
    <citation type="journal article" date="2024" name="Plant">
        <title>Genomic evolution and insights into agronomic trait innovations of Sesamum species.</title>
        <authorList>
            <person name="Miao H."/>
            <person name="Wang L."/>
            <person name="Qu L."/>
            <person name="Liu H."/>
            <person name="Sun Y."/>
            <person name="Le M."/>
            <person name="Wang Q."/>
            <person name="Wei S."/>
            <person name="Zheng Y."/>
            <person name="Lin W."/>
            <person name="Duan Y."/>
            <person name="Cao H."/>
            <person name="Xiong S."/>
            <person name="Wang X."/>
            <person name="Wei L."/>
            <person name="Li C."/>
            <person name="Ma Q."/>
            <person name="Ju M."/>
            <person name="Zhao R."/>
            <person name="Li G."/>
            <person name="Mu C."/>
            <person name="Tian Q."/>
            <person name="Mei H."/>
            <person name="Zhang T."/>
            <person name="Gao T."/>
            <person name="Zhang H."/>
        </authorList>
    </citation>
    <scope>NUCLEOTIDE SEQUENCE</scope>
    <source>
        <strain evidence="1">G02</strain>
    </source>
</reference>
<dbReference type="PANTHER" id="PTHR48475">
    <property type="entry name" value="RIBONUCLEASE H"/>
    <property type="match status" value="1"/>
</dbReference>
<dbReference type="InterPro" id="IPR036397">
    <property type="entry name" value="RNaseH_sf"/>
</dbReference>
<dbReference type="EMBL" id="JACGWJ010000031">
    <property type="protein sequence ID" value="KAL0298782.1"/>
    <property type="molecule type" value="Genomic_DNA"/>
</dbReference>
<proteinExistence type="predicted"/>